<dbReference type="RefSeq" id="XP_016210592.1">
    <property type="nucleotide sequence ID" value="XM_016361513.1"/>
</dbReference>
<feature type="compositionally biased region" description="Basic and acidic residues" evidence="1">
    <location>
        <begin position="62"/>
        <end position="73"/>
    </location>
</feature>
<evidence type="ECO:0000256" key="1">
    <source>
        <dbReference type="SAM" id="MobiDB-lite"/>
    </source>
</evidence>
<proteinExistence type="predicted"/>
<accession>A0A0D2A1U5</accession>
<dbReference type="EMBL" id="KN847560">
    <property type="protein sequence ID" value="KIW00723.1"/>
    <property type="molecule type" value="Genomic_DNA"/>
</dbReference>
<dbReference type="GO" id="GO:0006396">
    <property type="term" value="P:RNA processing"/>
    <property type="evidence" value="ECO:0007669"/>
    <property type="project" value="InterPro"/>
</dbReference>
<dbReference type="HOGENOM" id="CLU_078580_0_0_1"/>
<evidence type="ECO:0000313" key="3">
    <source>
        <dbReference type="EMBL" id="KIW00723.1"/>
    </source>
</evidence>
<evidence type="ECO:0000313" key="4">
    <source>
        <dbReference type="Proteomes" id="UP000053259"/>
    </source>
</evidence>
<feature type="region of interest" description="Disordered" evidence="1">
    <location>
        <begin position="79"/>
        <end position="164"/>
    </location>
</feature>
<feature type="compositionally biased region" description="Basic and acidic residues" evidence="1">
    <location>
        <begin position="310"/>
        <end position="326"/>
    </location>
</feature>
<feature type="region of interest" description="Disordered" evidence="1">
    <location>
        <begin position="14"/>
        <end position="45"/>
    </location>
</feature>
<feature type="compositionally biased region" description="Basic and acidic residues" evidence="1">
    <location>
        <begin position="130"/>
        <end position="139"/>
    </location>
</feature>
<feature type="compositionally biased region" description="Basic residues" evidence="1">
    <location>
        <begin position="16"/>
        <end position="26"/>
    </location>
</feature>
<feature type="region of interest" description="Disordered" evidence="1">
    <location>
        <begin position="301"/>
        <end position="334"/>
    </location>
</feature>
<dbReference type="STRING" id="253628.A0A0D2A1U5"/>
<dbReference type="OrthoDB" id="5597581at2759"/>
<keyword evidence="4" id="KW-1185">Reference proteome</keyword>
<organism evidence="3 4">
    <name type="scientific">Verruconis gallopava</name>
    <dbReference type="NCBI Taxonomy" id="253628"/>
    <lineage>
        <taxon>Eukaryota</taxon>
        <taxon>Fungi</taxon>
        <taxon>Dikarya</taxon>
        <taxon>Ascomycota</taxon>
        <taxon>Pezizomycotina</taxon>
        <taxon>Dothideomycetes</taxon>
        <taxon>Pleosporomycetidae</taxon>
        <taxon>Venturiales</taxon>
        <taxon>Sympoventuriaceae</taxon>
        <taxon>Verruconis</taxon>
    </lineage>
</organism>
<dbReference type="GeneID" id="27315681"/>
<feature type="compositionally biased region" description="Basic and acidic residues" evidence="1">
    <location>
        <begin position="114"/>
        <end position="123"/>
    </location>
</feature>
<dbReference type="Proteomes" id="UP000053259">
    <property type="component" value="Unassembled WGS sequence"/>
</dbReference>
<feature type="compositionally biased region" description="Basic and acidic residues" evidence="1">
    <location>
        <begin position="255"/>
        <end position="264"/>
    </location>
</feature>
<evidence type="ECO:0000259" key="2">
    <source>
        <dbReference type="Pfam" id="PF09429"/>
    </source>
</evidence>
<protein>
    <recommendedName>
        <fullName evidence="2">Wbp11/ELF5/Saf1 N-terminal domain-containing protein</fullName>
    </recommendedName>
</protein>
<feature type="domain" description="Wbp11/ELF5/Saf1 N-terminal" evidence="2">
    <location>
        <begin position="4"/>
        <end position="79"/>
    </location>
</feature>
<feature type="region of interest" description="Disordered" evidence="1">
    <location>
        <begin position="243"/>
        <end position="272"/>
    </location>
</feature>
<dbReference type="AlphaFoldDB" id="A0A0D2A1U5"/>
<dbReference type="InterPro" id="IPR019007">
    <property type="entry name" value="Wbp11/ELF5/Saf1_N"/>
</dbReference>
<dbReference type="VEuPathDB" id="FungiDB:PV09_07708"/>
<gene>
    <name evidence="3" type="ORF">PV09_07708</name>
</gene>
<name>A0A0D2A1U5_9PEZI</name>
<feature type="compositionally biased region" description="Basic and acidic residues" evidence="1">
    <location>
        <begin position="27"/>
        <end position="38"/>
    </location>
</feature>
<dbReference type="Pfam" id="PF09429">
    <property type="entry name" value="Wbp11"/>
    <property type="match status" value="1"/>
</dbReference>
<dbReference type="InParanoid" id="A0A0D2A1U5"/>
<feature type="region of interest" description="Disordered" evidence="1">
    <location>
        <begin position="54"/>
        <end position="73"/>
    </location>
</feature>
<sequence length="334" mass="37540">MAKERTINPATAALKAAKKKDIKKGKANVERQRAERFAKRNPFRIQQQIDELKQAEASGNLKPKDRQLLEQLQREHKAILRAREQLGDKAPQFHAPRRDGGGSGSGGVLGKRRRGDEDARSDSETDEDVRDIPMPKDVENMPPAPRRRARDKDRVDAAQVDLSLPKKPEIKSQVVYESAPVIRDLRKEPARAFVPSSVARNIKQIKGRGERLIEPEELDKLEKAGYNAARGAADEAVKEAEHETVAREAGGQYVEPERQPRHAENSPGEQVEDLEQASYHDAEMAVAEAVKEAEYEMMRRELEEGYTGDASREGEVAETQLRKVEMEEVEDEDG</sequence>
<reference evidence="3 4" key="1">
    <citation type="submission" date="2015-01" db="EMBL/GenBank/DDBJ databases">
        <title>The Genome Sequence of Ochroconis gallopava CBS43764.</title>
        <authorList>
            <consortium name="The Broad Institute Genomics Platform"/>
            <person name="Cuomo C."/>
            <person name="de Hoog S."/>
            <person name="Gorbushina A."/>
            <person name="Stielow B."/>
            <person name="Teixiera M."/>
            <person name="Abouelleil A."/>
            <person name="Chapman S.B."/>
            <person name="Priest M."/>
            <person name="Young S.K."/>
            <person name="Wortman J."/>
            <person name="Nusbaum C."/>
            <person name="Birren B."/>
        </authorList>
    </citation>
    <scope>NUCLEOTIDE SEQUENCE [LARGE SCALE GENOMIC DNA]</scope>
    <source>
        <strain evidence="3 4">CBS 43764</strain>
    </source>
</reference>